<dbReference type="SMART" id="SM00382">
    <property type="entry name" value="AAA"/>
    <property type="match status" value="1"/>
</dbReference>
<evidence type="ECO:0000256" key="4">
    <source>
        <dbReference type="ARBA" id="ARBA00022741"/>
    </source>
</evidence>
<dbReference type="InterPro" id="IPR003439">
    <property type="entry name" value="ABC_transporter-like_ATP-bd"/>
</dbReference>
<evidence type="ECO:0000259" key="10">
    <source>
        <dbReference type="PROSITE" id="PS50929"/>
    </source>
</evidence>
<evidence type="ECO:0000313" key="11">
    <source>
        <dbReference type="EMBL" id="TXD34069.1"/>
    </source>
</evidence>
<dbReference type="PROSITE" id="PS50893">
    <property type="entry name" value="ABC_TRANSPORTER_2"/>
    <property type="match status" value="1"/>
</dbReference>
<dbReference type="Gene3D" id="3.40.50.300">
    <property type="entry name" value="P-loop containing nucleotide triphosphate hydrolases"/>
    <property type="match status" value="1"/>
</dbReference>
<evidence type="ECO:0000256" key="7">
    <source>
        <dbReference type="ARBA" id="ARBA00023136"/>
    </source>
</evidence>
<protein>
    <submittedName>
        <fullName evidence="11">ABC transporter ATP-binding protein</fullName>
    </submittedName>
</protein>
<dbReference type="InterPro" id="IPR003593">
    <property type="entry name" value="AAA+_ATPase"/>
</dbReference>
<dbReference type="PANTHER" id="PTHR43394:SF1">
    <property type="entry name" value="ATP-BINDING CASSETTE SUB-FAMILY B MEMBER 10, MITOCHONDRIAL"/>
    <property type="match status" value="1"/>
</dbReference>
<evidence type="ECO:0000256" key="5">
    <source>
        <dbReference type="ARBA" id="ARBA00022840"/>
    </source>
</evidence>
<sequence>MSAPDVDPQRLSPESEHPFKRLLHYAKPHKKRVWAAATSSVLNKIFDLAPPALIGAAIDVVVEQEDSLVASLGIVDVTHQLIALSVLTVLIWGLESAFQYLQEWLWRNLAQTIEHDLRQDAYNHIQNLEMAYFHEQSTGGLMAILNDDINQLERFLDTGADDILQVATTAIVIVTTFFILAPQVAWMAMLPVPLIIWGSFKFQRMLAPRYAKVREQVASLNGQLANNLSGIATIKAFATEDYETRRISRESDDYRQANRAAISLSAAFSPLIRMAIVMGFTATLLYGGMLAIEGTLAVGVYSVLVFLTQRLLWPLTRLGKTFDLYQRAMASTRRVLNLLATPISIISGQTPFEKEGARGELVFEDVEFAYPDREPILQNFNLRIPAGATLGVVGATGAGKSTLINLLMRFFEPAKGTVRIDGTPLHELRTDDLRRAIGLVSQQTFLFHGTVRENIAYGSFDADDDAILRASRQAEAHPFIEELPHGYDTIVGERGETLSGGQKQRISIARAVLRDPRVLILDEATSAVDNATEAAIQRSMNRLARDRTMIIIAHRLSTVRAADHIIVMDQGRIIEQGSHDELVALGGDYAALWNIQTGNTHHTSTDAAE</sequence>
<dbReference type="FunFam" id="3.40.50.300:FF:000287">
    <property type="entry name" value="Multidrug ABC transporter ATP-binding protein"/>
    <property type="match status" value="1"/>
</dbReference>
<dbReference type="OrthoDB" id="9760168at2"/>
<dbReference type="AlphaFoldDB" id="A0A5C6XA76"/>
<dbReference type="GO" id="GO:0005524">
    <property type="term" value="F:ATP binding"/>
    <property type="evidence" value="ECO:0007669"/>
    <property type="project" value="UniProtKB-KW"/>
</dbReference>
<evidence type="ECO:0000256" key="3">
    <source>
        <dbReference type="ARBA" id="ARBA00022692"/>
    </source>
</evidence>
<comment type="subcellular location">
    <subcellularLocation>
        <location evidence="1">Cell membrane</location>
        <topology evidence="1">Multi-pass membrane protein</topology>
    </subcellularLocation>
</comment>
<dbReference type="Proteomes" id="UP000321412">
    <property type="component" value="Unassembled WGS sequence"/>
</dbReference>
<gene>
    <name evidence="11" type="ORF">FRC98_19630</name>
</gene>
<dbReference type="EMBL" id="VOSM01000016">
    <property type="protein sequence ID" value="TXD34069.1"/>
    <property type="molecule type" value="Genomic_DNA"/>
</dbReference>
<dbReference type="PROSITE" id="PS00211">
    <property type="entry name" value="ABC_TRANSPORTER_1"/>
    <property type="match status" value="1"/>
</dbReference>
<keyword evidence="5 11" id="KW-0067">ATP-binding</keyword>
<organism evidence="11 12">
    <name type="scientific">Lujinxingia vulgaris</name>
    <dbReference type="NCBI Taxonomy" id="2600176"/>
    <lineage>
        <taxon>Bacteria</taxon>
        <taxon>Deltaproteobacteria</taxon>
        <taxon>Bradymonadales</taxon>
        <taxon>Lujinxingiaceae</taxon>
        <taxon>Lujinxingia</taxon>
    </lineage>
</organism>
<evidence type="ECO:0000259" key="9">
    <source>
        <dbReference type="PROSITE" id="PS50893"/>
    </source>
</evidence>
<dbReference type="InterPro" id="IPR036640">
    <property type="entry name" value="ABC1_TM_sf"/>
</dbReference>
<dbReference type="Pfam" id="PF00664">
    <property type="entry name" value="ABC_membrane"/>
    <property type="match status" value="1"/>
</dbReference>
<feature type="transmembrane region" description="Helical" evidence="8">
    <location>
        <begin position="163"/>
        <end position="196"/>
    </location>
</feature>
<keyword evidence="2" id="KW-0813">Transport</keyword>
<dbReference type="GO" id="GO:0015421">
    <property type="term" value="F:ABC-type oligopeptide transporter activity"/>
    <property type="evidence" value="ECO:0007669"/>
    <property type="project" value="TreeGrafter"/>
</dbReference>
<evidence type="ECO:0000256" key="1">
    <source>
        <dbReference type="ARBA" id="ARBA00004651"/>
    </source>
</evidence>
<dbReference type="GO" id="GO:0016887">
    <property type="term" value="F:ATP hydrolysis activity"/>
    <property type="evidence" value="ECO:0007669"/>
    <property type="project" value="InterPro"/>
</dbReference>
<feature type="transmembrane region" description="Helical" evidence="8">
    <location>
        <begin position="286"/>
        <end position="307"/>
    </location>
</feature>
<dbReference type="GO" id="GO:0005886">
    <property type="term" value="C:plasma membrane"/>
    <property type="evidence" value="ECO:0007669"/>
    <property type="project" value="UniProtKB-SubCell"/>
</dbReference>
<dbReference type="Pfam" id="PF00005">
    <property type="entry name" value="ABC_tran"/>
    <property type="match status" value="1"/>
</dbReference>
<dbReference type="InterPro" id="IPR011527">
    <property type="entry name" value="ABC1_TM_dom"/>
</dbReference>
<dbReference type="PROSITE" id="PS50929">
    <property type="entry name" value="ABC_TM1F"/>
    <property type="match status" value="1"/>
</dbReference>
<keyword evidence="6 8" id="KW-1133">Transmembrane helix</keyword>
<comment type="caution">
    <text evidence="11">The sequence shown here is derived from an EMBL/GenBank/DDBJ whole genome shotgun (WGS) entry which is preliminary data.</text>
</comment>
<keyword evidence="7 8" id="KW-0472">Membrane</keyword>
<evidence type="ECO:0000256" key="2">
    <source>
        <dbReference type="ARBA" id="ARBA00022448"/>
    </source>
</evidence>
<dbReference type="PANTHER" id="PTHR43394">
    <property type="entry name" value="ATP-DEPENDENT PERMEASE MDL1, MITOCHONDRIAL"/>
    <property type="match status" value="1"/>
</dbReference>
<name>A0A5C6XA76_9DELT</name>
<dbReference type="CDD" id="cd18565">
    <property type="entry name" value="ABC_6TM_exporter_like"/>
    <property type="match status" value="1"/>
</dbReference>
<keyword evidence="12" id="KW-1185">Reference proteome</keyword>
<evidence type="ECO:0000256" key="8">
    <source>
        <dbReference type="SAM" id="Phobius"/>
    </source>
</evidence>
<dbReference type="SUPFAM" id="SSF90123">
    <property type="entry name" value="ABC transporter transmembrane region"/>
    <property type="match status" value="1"/>
</dbReference>
<dbReference type="SUPFAM" id="SSF52540">
    <property type="entry name" value="P-loop containing nucleoside triphosphate hydrolases"/>
    <property type="match status" value="1"/>
</dbReference>
<keyword evidence="3 8" id="KW-0812">Transmembrane</keyword>
<dbReference type="Gene3D" id="1.20.1560.10">
    <property type="entry name" value="ABC transporter type 1, transmembrane domain"/>
    <property type="match status" value="1"/>
</dbReference>
<proteinExistence type="predicted"/>
<dbReference type="InterPro" id="IPR039421">
    <property type="entry name" value="Type_1_exporter"/>
</dbReference>
<keyword evidence="4" id="KW-0547">Nucleotide-binding</keyword>
<feature type="domain" description="ABC transporter" evidence="9">
    <location>
        <begin position="361"/>
        <end position="595"/>
    </location>
</feature>
<dbReference type="RefSeq" id="WP_146983209.1">
    <property type="nucleotide sequence ID" value="NZ_VOSM01000016.1"/>
</dbReference>
<feature type="domain" description="ABC transmembrane type-1" evidence="10">
    <location>
        <begin position="34"/>
        <end position="327"/>
    </location>
</feature>
<dbReference type="InterPro" id="IPR017871">
    <property type="entry name" value="ABC_transporter-like_CS"/>
</dbReference>
<reference evidence="11 12" key="1">
    <citation type="submission" date="2019-08" db="EMBL/GenBank/DDBJ databases">
        <title>Bradymonadales sp. TMQ4.</title>
        <authorList>
            <person name="Liang Q."/>
        </authorList>
    </citation>
    <scope>NUCLEOTIDE SEQUENCE [LARGE SCALE GENOMIC DNA]</scope>
    <source>
        <strain evidence="11 12">TMQ4</strain>
    </source>
</reference>
<dbReference type="InterPro" id="IPR027417">
    <property type="entry name" value="P-loop_NTPase"/>
</dbReference>
<evidence type="ECO:0000256" key="6">
    <source>
        <dbReference type="ARBA" id="ARBA00022989"/>
    </source>
</evidence>
<accession>A0A5C6XA76</accession>
<evidence type="ECO:0000313" key="12">
    <source>
        <dbReference type="Proteomes" id="UP000321412"/>
    </source>
</evidence>